<keyword evidence="3 4" id="KW-0378">Hydrolase</keyword>
<evidence type="ECO:0000313" key="7">
    <source>
        <dbReference type="Proteomes" id="UP000063699"/>
    </source>
</evidence>
<name>A0A0N9I5D3_9PSEU</name>
<dbReference type="EMBL" id="CP012752">
    <property type="protein sequence ID" value="ALG10868.1"/>
    <property type="molecule type" value="Genomic_DNA"/>
</dbReference>
<sequence length="143" mass="16099">MDASATELIARAVIRRDNRVLLARERSARWFFLPGGHVEPGERVEVALLRELDEELGTGATIERFLALVEYGYVSDGVAHHEVNVVFEVGIADPDPVGQEEHIEFHWLPLDRLADADVRPHPVKDVFLPGVTPFWRAWPGRTA</sequence>
<dbReference type="Proteomes" id="UP000063699">
    <property type="component" value="Chromosome"/>
</dbReference>
<dbReference type="OrthoDB" id="9804442at2"/>
<dbReference type="GO" id="GO:0016787">
    <property type="term" value="F:hydrolase activity"/>
    <property type="evidence" value="ECO:0007669"/>
    <property type="project" value="UniProtKB-KW"/>
</dbReference>
<comment type="similarity">
    <text evidence="2 4">Belongs to the Nudix hydrolase family.</text>
</comment>
<evidence type="ECO:0000256" key="2">
    <source>
        <dbReference type="ARBA" id="ARBA00005582"/>
    </source>
</evidence>
<dbReference type="AlphaFoldDB" id="A0A0N9I5D3"/>
<dbReference type="PANTHER" id="PTHR43046:SF14">
    <property type="entry name" value="MUTT_NUDIX FAMILY PROTEIN"/>
    <property type="match status" value="1"/>
</dbReference>
<organism evidence="6 7">
    <name type="scientific">Kibdelosporangium phytohabitans</name>
    <dbReference type="NCBI Taxonomy" id="860235"/>
    <lineage>
        <taxon>Bacteria</taxon>
        <taxon>Bacillati</taxon>
        <taxon>Actinomycetota</taxon>
        <taxon>Actinomycetes</taxon>
        <taxon>Pseudonocardiales</taxon>
        <taxon>Pseudonocardiaceae</taxon>
        <taxon>Kibdelosporangium</taxon>
    </lineage>
</organism>
<protein>
    <submittedName>
        <fullName evidence="6">ADP-ribose pyrophosphatase</fullName>
    </submittedName>
</protein>
<dbReference type="STRING" id="860235.AOZ06_31845"/>
<keyword evidence="7" id="KW-1185">Reference proteome</keyword>
<evidence type="ECO:0000256" key="1">
    <source>
        <dbReference type="ARBA" id="ARBA00001946"/>
    </source>
</evidence>
<comment type="cofactor">
    <cofactor evidence="1">
        <name>Mg(2+)</name>
        <dbReference type="ChEBI" id="CHEBI:18420"/>
    </cofactor>
</comment>
<accession>A0A0N9I5D3</accession>
<dbReference type="KEGG" id="kphy:AOZ06_31845"/>
<evidence type="ECO:0000313" key="6">
    <source>
        <dbReference type="EMBL" id="ALG10868.1"/>
    </source>
</evidence>
<evidence type="ECO:0000259" key="5">
    <source>
        <dbReference type="PROSITE" id="PS51462"/>
    </source>
</evidence>
<dbReference type="PROSITE" id="PS51462">
    <property type="entry name" value="NUDIX"/>
    <property type="match status" value="1"/>
</dbReference>
<dbReference type="InterPro" id="IPR020084">
    <property type="entry name" value="NUDIX_hydrolase_CS"/>
</dbReference>
<dbReference type="SUPFAM" id="SSF55811">
    <property type="entry name" value="Nudix"/>
    <property type="match status" value="1"/>
</dbReference>
<dbReference type="Gene3D" id="3.90.79.10">
    <property type="entry name" value="Nucleoside Triphosphate Pyrophosphohydrolase"/>
    <property type="match status" value="1"/>
</dbReference>
<feature type="domain" description="Nudix hydrolase" evidence="5">
    <location>
        <begin position="1"/>
        <end position="133"/>
    </location>
</feature>
<evidence type="ECO:0000256" key="3">
    <source>
        <dbReference type="ARBA" id="ARBA00022801"/>
    </source>
</evidence>
<gene>
    <name evidence="6" type="ORF">AOZ06_31845</name>
</gene>
<dbReference type="InterPro" id="IPR015797">
    <property type="entry name" value="NUDIX_hydrolase-like_dom_sf"/>
</dbReference>
<dbReference type="Pfam" id="PF00293">
    <property type="entry name" value="NUDIX"/>
    <property type="match status" value="1"/>
</dbReference>
<dbReference type="InterPro" id="IPR000086">
    <property type="entry name" value="NUDIX_hydrolase_dom"/>
</dbReference>
<dbReference type="PANTHER" id="PTHR43046">
    <property type="entry name" value="GDP-MANNOSE MANNOSYL HYDROLASE"/>
    <property type="match status" value="1"/>
</dbReference>
<dbReference type="InterPro" id="IPR020476">
    <property type="entry name" value="Nudix_hydrolase"/>
</dbReference>
<evidence type="ECO:0000256" key="4">
    <source>
        <dbReference type="RuleBase" id="RU003476"/>
    </source>
</evidence>
<proteinExistence type="inferred from homology"/>
<dbReference type="RefSeq" id="WP_054292770.1">
    <property type="nucleotide sequence ID" value="NZ_CP012752.1"/>
</dbReference>
<dbReference type="PRINTS" id="PR00502">
    <property type="entry name" value="NUDIXFAMILY"/>
</dbReference>
<reference evidence="6 7" key="1">
    <citation type="submission" date="2015-07" db="EMBL/GenBank/DDBJ databases">
        <title>Genome sequencing of Kibdelosporangium phytohabitans.</title>
        <authorList>
            <person name="Qin S."/>
            <person name="Xing K."/>
        </authorList>
    </citation>
    <scope>NUCLEOTIDE SEQUENCE [LARGE SCALE GENOMIC DNA]</scope>
    <source>
        <strain evidence="6 7">KLBMP1111</strain>
    </source>
</reference>
<dbReference type="PROSITE" id="PS00893">
    <property type="entry name" value="NUDIX_BOX"/>
    <property type="match status" value="1"/>
</dbReference>